<dbReference type="InterPro" id="IPR042094">
    <property type="entry name" value="T2SS_GspF_sf"/>
</dbReference>
<evidence type="ECO:0000313" key="10">
    <source>
        <dbReference type="Proteomes" id="UP000019489"/>
    </source>
</evidence>
<reference evidence="9 10" key="1">
    <citation type="submission" date="2013-08" db="EMBL/GenBank/DDBJ databases">
        <title>Intrasporangium oryzae NRRL B-24470.</title>
        <authorList>
            <person name="Liu H."/>
            <person name="Wang G."/>
        </authorList>
    </citation>
    <scope>NUCLEOTIDE SEQUENCE [LARGE SCALE GENOMIC DNA]</scope>
    <source>
        <strain evidence="9 10">NRRL B-24470</strain>
    </source>
</reference>
<name>W9GC86_9MICO</name>
<feature type="chain" id="PRO_5004920403" evidence="7">
    <location>
        <begin position="30"/>
        <end position="656"/>
    </location>
</feature>
<comment type="subcellular location">
    <subcellularLocation>
        <location evidence="1">Cell membrane</location>
        <topology evidence="1">Multi-pass membrane protein</topology>
    </subcellularLocation>
</comment>
<dbReference type="Pfam" id="PF13519">
    <property type="entry name" value="VWA_2"/>
    <property type="match status" value="1"/>
</dbReference>
<dbReference type="STRING" id="1386089.N865_09560"/>
<dbReference type="PANTHER" id="PTHR35007">
    <property type="entry name" value="INTEGRAL MEMBRANE PROTEIN-RELATED"/>
    <property type="match status" value="1"/>
</dbReference>
<feature type="transmembrane region" description="Helical" evidence="6">
    <location>
        <begin position="627"/>
        <end position="648"/>
    </location>
</feature>
<accession>W9GC86</accession>
<evidence type="ECO:0000259" key="8">
    <source>
        <dbReference type="PROSITE" id="PS50234"/>
    </source>
</evidence>
<dbReference type="InterPro" id="IPR036465">
    <property type="entry name" value="vWFA_dom_sf"/>
</dbReference>
<evidence type="ECO:0000256" key="1">
    <source>
        <dbReference type="ARBA" id="ARBA00004651"/>
    </source>
</evidence>
<dbReference type="GO" id="GO:0005886">
    <property type="term" value="C:plasma membrane"/>
    <property type="evidence" value="ECO:0007669"/>
    <property type="project" value="UniProtKB-SubCell"/>
</dbReference>
<proteinExistence type="predicted"/>
<dbReference type="InterPro" id="IPR002035">
    <property type="entry name" value="VWF_A"/>
</dbReference>
<evidence type="ECO:0000256" key="4">
    <source>
        <dbReference type="ARBA" id="ARBA00022989"/>
    </source>
</evidence>
<dbReference type="eggNOG" id="COG4965">
    <property type="taxonomic scope" value="Bacteria"/>
</dbReference>
<dbReference type="PANTHER" id="PTHR35007:SF1">
    <property type="entry name" value="PILUS ASSEMBLY PROTEIN"/>
    <property type="match status" value="1"/>
</dbReference>
<dbReference type="InterPro" id="IPR018076">
    <property type="entry name" value="T2SS_GspF_dom"/>
</dbReference>
<gene>
    <name evidence="9" type="ORF">N865_09560</name>
</gene>
<dbReference type="PROSITE" id="PS50234">
    <property type="entry name" value="VWFA"/>
    <property type="match status" value="1"/>
</dbReference>
<keyword evidence="3 6" id="KW-0812">Transmembrane</keyword>
<keyword evidence="10" id="KW-1185">Reference proteome</keyword>
<dbReference type="eggNOG" id="COG2304">
    <property type="taxonomic scope" value="Bacteria"/>
</dbReference>
<organism evidence="9 10">
    <name type="scientific">Intrasporangium oryzae NRRL B-24470</name>
    <dbReference type="NCBI Taxonomy" id="1386089"/>
    <lineage>
        <taxon>Bacteria</taxon>
        <taxon>Bacillati</taxon>
        <taxon>Actinomycetota</taxon>
        <taxon>Actinomycetes</taxon>
        <taxon>Micrococcales</taxon>
        <taxon>Intrasporangiaceae</taxon>
        <taxon>Intrasporangium</taxon>
    </lineage>
</organism>
<feature type="signal peptide" evidence="7">
    <location>
        <begin position="1"/>
        <end position="29"/>
    </location>
</feature>
<dbReference type="Proteomes" id="UP000019489">
    <property type="component" value="Unassembled WGS sequence"/>
</dbReference>
<evidence type="ECO:0000256" key="6">
    <source>
        <dbReference type="SAM" id="Phobius"/>
    </source>
</evidence>
<dbReference type="OrthoDB" id="597333at2"/>
<dbReference type="SMART" id="SM00327">
    <property type="entry name" value="VWA"/>
    <property type="match status" value="1"/>
</dbReference>
<evidence type="ECO:0000256" key="2">
    <source>
        <dbReference type="ARBA" id="ARBA00022475"/>
    </source>
</evidence>
<dbReference type="PATRIC" id="fig|1386089.3.peg.172"/>
<keyword evidence="2" id="KW-1003">Cell membrane</keyword>
<feature type="domain" description="VWFA" evidence="8">
    <location>
        <begin position="89"/>
        <end position="257"/>
    </location>
</feature>
<feature type="transmembrane region" description="Helical" evidence="6">
    <location>
        <begin position="599"/>
        <end position="621"/>
    </location>
</feature>
<comment type="caution">
    <text evidence="9">The sequence shown here is derived from an EMBL/GenBank/DDBJ whole genome shotgun (WGS) entry which is preliminary data.</text>
</comment>
<dbReference type="AlphaFoldDB" id="W9GC86"/>
<dbReference type="EMBL" id="AWSA01000001">
    <property type="protein sequence ID" value="EWT03675.1"/>
    <property type="molecule type" value="Genomic_DNA"/>
</dbReference>
<evidence type="ECO:0000256" key="3">
    <source>
        <dbReference type="ARBA" id="ARBA00022692"/>
    </source>
</evidence>
<evidence type="ECO:0000256" key="7">
    <source>
        <dbReference type="SAM" id="SignalP"/>
    </source>
</evidence>
<keyword evidence="7" id="KW-0732">Signal</keyword>
<dbReference type="Gene3D" id="1.20.81.30">
    <property type="entry name" value="Type II secretion system (T2SS), domain F"/>
    <property type="match status" value="1"/>
</dbReference>
<dbReference type="SUPFAM" id="SSF53300">
    <property type="entry name" value="vWA-like"/>
    <property type="match status" value="1"/>
</dbReference>
<dbReference type="Gene3D" id="3.40.50.410">
    <property type="entry name" value="von Willebrand factor, type A domain"/>
    <property type="match status" value="1"/>
</dbReference>
<keyword evidence="5 6" id="KW-0472">Membrane</keyword>
<protein>
    <submittedName>
        <fullName evidence="9">Type II secretion system protein F</fullName>
    </submittedName>
</protein>
<feature type="transmembrane region" description="Helical" evidence="6">
    <location>
        <begin position="428"/>
        <end position="447"/>
    </location>
</feature>
<dbReference type="Pfam" id="PF00482">
    <property type="entry name" value="T2SSF"/>
    <property type="match status" value="1"/>
</dbReference>
<keyword evidence="4 6" id="KW-1133">Transmembrane helix</keyword>
<feature type="transmembrane region" description="Helical" evidence="6">
    <location>
        <begin position="453"/>
        <end position="474"/>
    </location>
</feature>
<evidence type="ECO:0000313" key="9">
    <source>
        <dbReference type="EMBL" id="EWT03675.1"/>
    </source>
</evidence>
<evidence type="ECO:0000256" key="5">
    <source>
        <dbReference type="ARBA" id="ARBA00023136"/>
    </source>
</evidence>
<feature type="transmembrane region" description="Helical" evidence="6">
    <location>
        <begin position="333"/>
        <end position="355"/>
    </location>
</feature>
<sequence>MTHPILKRIAVTLTLGVGAVLAVGGPATAADPVTVSMTQIASTETGVTGVLTVRSVDPVEIDPASLTASIDGELLPVTLQKKTERTERRSMLVIDTSGSMGTSGMATVRSATAAYLRVVPDDVLVGVTSFATTAGVDLAPTRDRAAVQRVVNGLASRGDTSLYAAVLDAVRGLGATGDRSIVLLSDGADTLSTNKDADLARAVAALRSGGIRVDVVRFNTNDPDATTALRSFASVNGGSVVAASNSTAVTNAFRASAKALDAQSQFLITTPKKYSGKHSVVVRGTAGASDFRVVQDVNLAAAAAAPTPSPTATRPAVALPATASIGAAPNAPWAIWLAAGLVGLAAFLIAAGSLIPTTSKRQLRVASIEQYIAATTRQRSRSEGKTHSAPLAEQIVGIGERVMRDRRATKSTMALIERADLPFRAGEWLVLRVVSVVVVTSVFYVMFRSHQLLGITIGMLIGIFGPPAILRFLARRRAKAFERILPDVLMLVATSLRSGFGLPQALDAVARDAAEPAAKEFSRALAETRIGTEIPDALERMAERMDSTSMRWTVMAMRVQREVGGNLAETLTTTAATLRERESLHRQVQTLSAEGRLSAAILIALPFFVFIYMLFVNYAYVSLLWTTTLGLVLSVFGCVMLVIGVFWMRRVVKIEV</sequence>
<dbReference type="RefSeq" id="WP_157557493.1">
    <property type="nucleotide sequence ID" value="NZ_AWSA01000001.1"/>
</dbReference>